<evidence type="ECO:0008006" key="5">
    <source>
        <dbReference type="Google" id="ProtNLM"/>
    </source>
</evidence>
<dbReference type="Proteomes" id="UP000749311">
    <property type="component" value="Unassembled WGS sequence"/>
</dbReference>
<proteinExistence type="predicted"/>
<dbReference type="Pfam" id="PF13840">
    <property type="entry name" value="ACT_7"/>
    <property type="match status" value="1"/>
</dbReference>
<dbReference type="InterPro" id="IPR045865">
    <property type="entry name" value="ACT-like_dom_sf"/>
</dbReference>
<organism evidence="3 4">
    <name type="scientific">Brooklawnia cerclae</name>
    <dbReference type="NCBI Taxonomy" id="349934"/>
    <lineage>
        <taxon>Bacteria</taxon>
        <taxon>Bacillati</taxon>
        <taxon>Actinomycetota</taxon>
        <taxon>Actinomycetes</taxon>
        <taxon>Propionibacteriales</taxon>
        <taxon>Propionibacteriaceae</taxon>
        <taxon>Brooklawnia</taxon>
    </lineage>
</organism>
<accession>A0ABX0SGW5</accession>
<dbReference type="InterPro" id="IPR018717">
    <property type="entry name" value="DUF2241"/>
</dbReference>
<reference evidence="3 4" key="1">
    <citation type="submission" date="2020-02" db="EMBL/GenBank/DDBJ databases">
        <title>Sequencing the genomes of 1000 actinobacteria strains.</title>
        <authorList>
            <person name="Klenk H.-P."/>
        </authorList>
    </citation>
    <scope>NUCLEOTIDE SEQUENCE [LARGE SCALE GENOMIC DNA]</scope>
    <source>
        <strain evidence="3 4">DSM 19609</strain>
    </source>
</reference>
<dbReference type="Pfam" id="PF10000">
    <property type="entry name" value="ACT_3"/>
    <property type="match status" value="1"/>
</dbReference>
<dbReference type="Gene3D" id="3.30.2130.10">
    <property type="entry name" value="VC0802-like"/>
    <property type="match status" value="1"/>
</dbReference>
<dbReference type="InterPro" id="IPR027795">
    <property type="entry name" value="CASTOR_ACT_dom"/>
</dbReference>
<keyword evidence="4" id="KW-1185">Reference proteome</keyword>
<protein>
    <recommendedName>
        <fullName evidence="5">Aspartate kinase</fullName>
    </recommendedName>
</protein>
<name>A0ABX0SGW5_9ACTN</name>
<evidence type="ECO:0000259" key="2">
    <source>
        <dbReference type="Pfam" id="PF13840"/>
    </source>
</evidence>
<dbReference type="SUPFAM" id="SSF55021">
    <property type="entry name" value="ACT-like"/>
    <property type="match status" value="2"/>
</dbReference>
<sequence>MSDTRGITDLGVLLRDMTPVLSPDPMVYAVTDDVPSGCLPFATVREPEGLTLVLTRDEADALGFAHDYVAALITLQVHSALEAVGLTAAVATALAEAGISCNVIAGAFHDHLLVGWDQREDAVAVLRGLG</sequence>
<dbReference type="PANTHER" id="PTHR39199">
    <property type="entry name" value="BLR5128 PROTEIN"/>
    <property type="match status" value="1"/>
</dbReference>
<dbReference type="EMBL" id="JAAMOZ010000001">
    <property type="protein sequence ID" value="NIH57647.1"/>
    <property type="molecule type" value="Genomic_DNA"/>
</dbReference>
<feature type="domain" description="DUF2241" evidence="1">
    <location>
        <begin position="6"/>
        <end position="70"/>
    </location>
</feature>
<gene>
    <name evidence="3" type="ORF">FB473_002292</name>
</gene>
<comment type="caution">
    <text evidence="3">The sequence shown here is derived from an EMBL/GenBank/DDBJ whole genome shotgun (WGS) entry which is preliminary data.</text>
</comment>
<evidence type="ECO:0000313" key="3">
    <source>
        <dbReference type="EMBL" id="NIH57647.1"/>
    </source>
</evidence>
<feature type="domain" description="CASTOR ACT" evidence="2">
    <location>
        <begin position="72"/>
        <end position="127"/>
    </location>
</feature>
<dbReference type="PANTHER" id="PTHR39199:SF1">
    <property type="entry name" value="BLR5128 PROTEIN"/>
    <property type="match status" value="1"/>
</dbReference>
<dbReference type="RefSeq" id="WP_167167715.1">
    <property type="nucleotide sequence ID" value="NZ_BAAAOO010000007.1"/>
</dbReference>
<evidence type="ECO:0000259" key="1">
    <source>
        <dbReference type="Pfam" id="PF10000"/>
    </source>
</evidence>
<evidence type="ECO:0000313" key="4">
    <source>
        <dbReference type="Proteomes" id="UP000749311"/>
    </source>
</evidence>